<dbReference type="Gene3D" id="3.40.50.2000">
    <property type="entry name" value="Glycogen Phosphorylase B"/>
    <property type="match status" value="1"/>
</dbReference>
<dbReference type="PANTHER" id="PTHR46401:SF8">
    <property type="entry name" value="BLL6006 PROTEIN"/>
    <property type="match status" value="1"/>
</dbReference>
<dbReference type="InterPro" id="IPR001296">
    <property type="entry name" value="Glyco_trans_1"/>
</dbReference>
<reference evidence="2" key="2">
    <citation type="journal article" date="2014" name="ISME J.">
        <title>Microbial stratification in low pH oxic and suboxic macroscopic growths along an acid mine drainage.</title>
        <authorList>
            <person name="Mendez-Garcia C."/>
            <person name="Mesa V."/>
            <person name="Sprenger R.R."/>
            <person name="Richter M."/>
            <person name="Diez M.S."/>
            <person name="Solano J."/>
            <person name="Bargiela R."/>
            <person name="Golyshina O.V."/>
            <person name="Manteca A."/>
            <person name="Ramos J.L."/>
            <person name="Gallego J.R."/>
            <person name="Llorente I."/>
            <person name="Martins Dos Santos V.A."/>
            <person name="Jensen O.N."/>
            <person name="Pelaez A.I."/>
            <person name="Sanchez J."/>
            <person name="Ferrer M."/>
        </authorList>
    </citation>
    <scope>NUCLEOTIDE SEQUENCE</scope>
</reference>
<dbReference type="PANTHER" id="PTHR46401">
    <property type="entry name" value="GLYCOSYLTRANSFERASE WBBK-RELATED"/>
    <property type="match status" value="1"/>
</dbReference>
<dbReference type="GO" id="GO:0016757">
    <property type="term" value="F:glycosyltransferase activity"/>
    <property type="evidence" value="ECO:0007669"/>
    <property type="project" value="UniProtKB-KW"/>
</dbReference>
<accession>T1D6P0</accession>
<feature type="domain" description="Glycosyl transferase family 1" evidence="1">
    <location>
        <begin position="46"/>
        <end position="184"/>
    </location>
</feature>
<dbReference type="CDD" id="cd03801">
    <property type="entry name" value="GT4_PimA-like"/>
    <property type="match status" value="1"/>
</dbReference>
<dbReference type="AlphaFoldDB" id="T1D6P0"/>
<name>T1D6P0_9ZZZZ</name>
<evidence type="ECO:0000259" key="1">
    <source>
        <dbReference type="Pfam" id="PF00534"/>
    </source>
</evidence>
<dbReference type="EMBL" id="AUZX01001894">
    <property type="protein sequence ID" value="EQD77960.1"/>
    <property type="molecule type" value="Genomic_DNA"/>
</dbReference>
<dbReference type="SUPFAM" id="SSF53756">
    <property type="entry name" value="UDP-Glycosyltransferase/glycogen phosphorylase"/>
    <property type="match status" value="1"/>
</dbReference>
<keyword evidence="2" id="KW-0808">Transferase</keyword>
<evidence type="ECO:0000313" key="2">
    <source>
        <dbReference type="EMBL" id="EQD77960.1"/>
    </source>
</evidence>
<dbReference type="Pfam" id="PF00534">
    <property type="entry name" value="Glycos_transf_1"/>
    <property type="match status" value="1"/>
</dbReference>
<feature type="non-terminal residue" evidence="2">
    <location>
        <position position="1"/>
    </location>
</feature>
<reference evidence="2" key="1">
    <citation type="submission" date="2013-08" db="EMBL/GenBank/DDBJ databases">
        <authorList>
            <person name="Mendez C."/>
            <person name="Richter M."/>
            <person name="Ferrer M."/>
            <person name="Sanchez J."/>
        </authorList>
    </citation>
    <scope>NUCLEOTIDE SEQUENCE</scope>
</reference>
<proteinExistence type="predicted"/>
<keyword evidence="2" id="KW-0328">Glycosyltransferase</keyword>
<gene>
    <name evidence="2" type="ORF">B1A_02551</name>
</gene>
<comment type="caution">
    <text evidence="2">The sequence shown here is derived from an EMBL/GenBank/DDBJ whole genome shotgun (WGS) entry which is preliminary data.</text>
</comment>
<dbReference type="EC" id="2.4.-.-" evidence="2"/>
<protein>
    <submittedName>
        <fullName evidence="2">Glycosyl transferase, group 1</fullName>
        <ecNumber evidence="2">2.4.-.-</ecNumber>
    </submittedName>
</protein>
<organism evidence="2">
    <name type="scientific">mine drainage metagenome</name>
    <dbReference type="NCBI Taxonomy" id="410659"/>
    <lineage>
        <taxon>unclassified sequences</taxon>
        <taxon>metagenomes</taxon>
        <taxon>ecological metagenomes</taxon>
    </lineage>
</organism>
<sequence length="187" mass="21042">SDTTICDSQTVRTFFEKRYGAKIHYIPYGAKHIESVSDVYKTFGLEHRNYFIFVGRLVPEKGVECLLEAYNMLSTDLPLVIVGDNEDDPEYVASLHRHAGNNVRFFGYRYGDEYESLLLHSCLYITASKLEGTSPSLLAAMGAHVCCLVNSIPENRETGGDSVVYFNGTSQDLLAKLELLIEHPRNH</sequence>